<comment type="catalytic activity">
    <reaction evidence="4">
        <text>RX + glutathione = an S-substituted glutathione + a halide anion + H(+)</text>
        <dbReference type="Rhea" id="RHEA:16437"/>
        <dbReference type="ChEBI" id="CHEBI:15378"/>
        <dbReference type="ChEBI" id="CHEBI:16042"/>
        <dbReference type="ChEBI" id="CHEBI:17792"/>
        <dbReference type="ChEBI" id="CHEBI:57925"/>
        <dbReference type="ChEBI" id="CHEBI:90779"/>
        <dbReference type="EC" id="2.5.1.18"/>
    </reaction>
</comment>
<dbReference type="Gene3D" id="3.40.30.10">
    <property type="entry name" value="Glutaredoxin"/>
    <property type="match status" value="1"/>
</dbReference>
<evidence type="ECO:0000259" key="6">
    <source>
        <dbReference type="PROSITE" id="PS50404"/>
    </source>
</evidence>
<dbReference type="InterPro" id="IPR036282">
    <property type="entry name" value="Glutathione-S-Trfase_C_sf"/>
</dbReference>
<dbReference type="OrthoDB" id="4951845at2759"/>
<dbReference type="GO" id="GO:0006749">
    <property type="term" value="P:glutathione metabolic process"/>
    <property type="evidence" value="ECO:0007669"/>
    <property type="project" value="InterPro"/>
</dbReference>
<dbReference type="GO" id="GO:0005737">
    <property type="term" value="C:cytoplasm"/>
    <property type="evidence" value="ECO:0007669"/>
    <property type="project" value="TreeGrafter"/>
</dbReference>
<dbReference type="InterPro" id="IPR010987">
    <property type="entry name" value="Glutathione-S-Trfase_C-like"/>
</dbReference>
<keyword evidence="8" id="KW-1185">Reference proteome</keyword>
<dbReference type="GeneID" id="113697462"/>
<dbReference type="SUPFAM" id="SSF52833">
    <property type="entry name" value="Thioredoxin-like"/>
    <property type="match status" value="1"/>
</dbReference>
<proteinExistence type="inferred from homology"/>
<reference evidence="9" key="2">
    <citation type="submission" date="2025-08" db="UniProtKB">
        <authorList>
            <consortium name="RefSeq"/>
        </authorList>
    </citation>
    <scope>IDENTIFICATION</scope>
    <source>
        <tissue evidence="9">Leaves</tissue>
    </source>
</reference>
<dbReference type="PROSITE" id="PS50405">
    <property type="entry name" value="GST_CTER"/>
    <property type="match status" value="1"/>
</dbReference>
<dbReference type="PANTHER" id="PTHR11260:SF676">
    <property type="entry name" value="GLUTATHIONE S-TRANSFERASE U8"/>
    <property type="match status" value="1"/>
</dbReference>
<dbReference type="FunFam" id="1.20.1050.10:FF:000012">
    <property type="entry name" value="Tau class glutathione S-transferase"/>
    <property type="match status" value="1"/>
</dbReference>
<dbReference type="Pfam" id="PF02798">
    <property type="entry name" value="GST_N"/>
    <property type="match status" value="1"/>
</dbReference>
<dbReference type="GO" id="GO:0004364">
    <property type="term" value="F:glutathione transferase activity"/>
    <property type="evidence" value="ECO:0007669"/>
    <property type="project" value="UniProtKB-EC"/>
</dbReference>
<dbReference type="RefSeq" id="XP_027072877.1">
    <property type="nucleotide sequence ID" value="XM_027217076.2"/>
</dbReference>
<evidence type="ECO:0000256" key="5">
    <source>
        <dbReference type="ARBA" id="ARBA00071370"/>
    </source>
</evidence>
<dbReference type="AlphaFoldDB" id="A0A6P6T4E5"/>
<evidence type="ECO:0000259" key="7">
    <source>
        <dbReference type="PROSITE" id="PS50405"/>
    </source>
</evidence>
<organism evidence="8 9">
    <name type="scientific">Coffea arabica</name>
    <name type="common">Arabian coffee</name>
    <dbReference type="NCBI Taxonomy" id="13443"/>
    <lineage>
        <taxon>Eukaryota</taxon>
        <taxon>Viridiplantae</taxon>
        <taxon>Streptophyta</taxon>
        <taxon>Embryophyta</taxon>
        <taxon>Tracheophyta</taxon>
        <taxon>Spermatophyta</taxon>
        <taxon>Magnoliopsida</taxon>
        <taxon>eudicotyledons</taxon>
        <taxon>Gunneridae</taxon>
        <taxon>Pentapetalae</taxon>
        <taxon>asterids</taxon>
        <taxon>lamiids</taxon>
        <taxon>Gentianales</taxon>
        <taxon>Rubiaceae</taxon>
        <taxon>Ixoroideae</taxon>
        <taxon>Gardenieae complex</taxon>
        <taxon>Bertiereae - Coffeeae clade</taxon>
        <taxon>Coffeeae</taxon>
        <taxon>Coffea</taxon>
    </lineage>
</organism>
<accession>A0A6P6T4E5</accession>
<dbReference type="Gene3D" id="1.20.1050.10">
    <property type="match status" value="1"/>
</dbReference>
<evidence type="ECO:0000256" key="1">
    <source>
        <dbReference type="ARBA" id="ARBA00009929"/>
    </source>
</evidence>
<keyword evidence="3" id="KW-0808">Transferase</keyword>
<dbReference type="InterPro" id="IPR045074">
    <property type="entry name" value="GST_C_Tau"/>
</dbReference>
<evidence type="ECO:0000313" key="9">
    <source>
        <dbReference type="RefSeq" id="XP_027072877.1"/>
    </source>
</evidence>
<feature type="domain" description="GST N-terminal" evidence="6">
    <location>
        <begin position="2"/>
        <end position="81"/>
    </location>
</feature>
<dbReference type="CDD" id="cd03185">
    <property type="entry name" value="GST_C_Tau"/>
    <property type="match status" value="1"/>
</dbReference>
<dbReference type="InterPro" id="IPR004045">
    <property type="entry name" value="Glutathione_S-Trfase_N"/>
</dbReference>
<evidence type="ECO:0000256" key="2">
    <source>
        <dbReference type="ARBA" id="ARBA00012452"/>
    </source>
</evidence>
<protein>
    <recommendedName>
        <fullName evidence="5">Probable glutathione S-transferase</fullName>
        <ecNumber evidence="2">2.5.1.18</ecNumber>
    </recommendedName>
</protein>
<evidence type="ECO:0000313" key="8">
    <source>
        <dbReference type="Proteomes" id="UP001652660"/>
    </source>
</evidence>
<dbReference type="PROSITE" id="PS50404">
    <property type="entry name" value="GST_NTER"/>
    <property type="match status" value="1"/>
</dbReference>
<dbReference type="SFLD" id="SFLDG00358">
    <property type="entry name" value="Main_(cytGST)"/>
    <property type="match status" value="1"/>
</dbReference>
<name>A0A6P6T4E5_COFAR</name>
<dbReference type="PANTHER" id="PTHR11260">
    <property type="entry name" value="GLUTATHIONE S-TRANSFERASE, GST, SUPERFAMILY, GST DOMAIN CONTAINING"/>
    <property type="match status" value="1"/>
</dbReference>
<dbReference type="InterPro" id="IPR040079">
    <property type="entry name" value="Glutathione_S-Trfase"/>
</dbReference>
<dbReference type="InterPro" id="IPR045073">
    <property type="entry name" value="Omega/Tau-like"/>
</dbReference>
<dbReference type="CDD" id="cd03058">
    <property type="entry name" value="GST_N_Tau"/>
    <property type="match status" value="1"/>
</dbReference>
<dbReference type="EC" id="2.5.1.18" evidence="2"/>
<evidence type="ECO:0000256" key="3">
    <source>
        <dbReference type="ARBA" id="ARBA00022679"/>
    </source>
</evidence>
<dbReference type="FunFam" id="3.40.30.10:FF:000014">
    <property type="entry name" value="Tau class glutathione S-transferase"/>
    <property type="match status" value="1"/>
</dbReference>
<dbReference type="Pfam" id="PF00043">
    <property type="entry name" value="GST_C"/>
    <property type="match status" value="1"/>
</dbReference>
<feature type="domain" description="GST C-terminal" evidence="7">
    <location>
        <begin position="86"/>
        <end position="214"/>
    </location>
</feature>
<sequence length="233" mass="26582">MEEVKLFGHRASPFSCRVEIALKLKGVHYDFIAEDPSNKSPQLLQYNPVHKKIPVLLHNGKPIAESLVILEYIDEVWKTNPILPQNPHEKAKARFWANYAEEKCLPALFKTFWSVGEQYDKDKAEAGEVLKFLEDELEGKKFFGGDSIGLVDIVANFIAFWFRTIQEALGLDVLTKDNFPKLWEWAENYVNCSDINQFLPPKDKLIAIFPPPYMGQHLVAFFQSRLAAAAAAK</sequence>
<dbReference type="SUPFAM" id="SSF47616">
    <property type="entry name" value="GST C-terminal domain-like"/>
    <property type="match status" value="1"/>
</dbReference>
<comment type="similarity">
    <text evidence="1">Belongs to the GST superfamily. HSP26 family.</text>
</comment>
<gene>
    <name evidence="9" type="primary">LOC113697462</name>
</gene>
<dbReference type="InterPro" id="IPR036249">
    <property type="entry name" value="Thioredoxin-like_sf"/>
</dbReference>
<reference evidence="8" key="1">
    <citation type="journal article" date="2025" name="Foods">
        <title>Unveiling the Microbial Signatures of Arabica Coffee Cherries: Insights into Ripeness Specific Diversity, Functional Traits, and Implications for Quality and Safety.</title>
        <authorList>
            <consortium name="RefSeq"/>
            <person name="Tenea G.N."/>
            <person name="Cifuentes V."/>
            <person name="Reyes P."/>
            <person name="Cevallos-Vallejos M."/>
        </authorList>
    </citation>
    <scope>NUCLEOTIDE SEQUENCE [LARGE SCALE GENOMIC DNA]</scope>
</reference>
<dbReference type="InterPro" id="IPR004046">
    <property type="entry name" value="GST_C"/>
</dbReference>
<evidence type="ECO:0000256" key="4">
    <source>
        <dbReference type="ARBA" id="ARBA00047960"/>
    </source>
</evidence>
<dbReference type="SFLD" id="SFLDG01152">
    <property type="entry name" value="Main.3:_Omega-_and_Tau-like"/>
    <property type="match status" value="1"/>
</dbReference>
<dbReference type="SFLD" id="SFLDS00019">
    <property type="entry name" value="Glutathione_Transferase_(cytos"/>
    <property type="match status" value="1"/>
</dbReference>
<dbReference type="Proteomes" id="UP001652660">
    <property type="component" value="Chromosome 6e"/>
</dbReference>